<keyword evidence="3" id="KW-1185">Reference proteome</keyword>
<reference evidence="2 3" key="1">
    <citation type="submission" date="2016-11" db="EMBL/GenBank/DDBJ databases">
        <title>Draft Genome Sequences of Nine Cyanobacterial Strains from Diverse Habitats.</title>
        <authorList>
            <person name="Zhu T."/>
            <person name="Hou S."/>
            <person name="Lu X."/>
            <person name="Hess W.R."/>
        </authorList>
    </citation>
    <scope>NUCLEOTIDE SEQUENCE [LARGE SCALE GENOMIC DNA]</scope>
    <source>
        <strain evidence="2 3">NIES-593</strain>
    </source>
</reference>
<dbReference type="Proteomes" id="UP000186868">
    <property type="component" value="Unassembled WGS sequence"/>
</dbReference>
<evidence type="ECO:0000259" key="1">
    <source>
        <dbReference type="Pfam" id="PF25583"/>
    </source>
</evidence>
<gene>
    <name evidence="2" type="ORF">NIES593_00115</name>
</gene>
<dbReference type="OrthoDB" id="484613at2"/>
<organism evidence="2 3">
    <name type="scientific">Hydrococcus rivularis NIES-593</name>
    <dbReference type="NCBI Taxonomy" id="1921803"/>
    <lineage>
        <taxon>Bacteria</taxon>
        <taxon>Bacillati</taxon>
        <taxon>Cyanobacteriota</taxon>
        <taxon>Cyanophyceae</taxon>
        <taxon>Pleurocapsales</taxon>
        <taxon>Hydrococcaceae</taxon>
        <taxon>Hydrococcus</taxon>
    </lineage>
</organism>
<dbReference type="RefSeq" id="WP_073597663.1">
    <property type="nucleotide sequence ID" value="NZ_MRCB01000001.1"/>
</dbReference>
<sequence>MPKKPVTHPYTDLQAFERLMLLIATFVRYPGVGSSDLNNSIEPKSGDSHDALAEVLLRLQEVARDCGIDLPTYSLHTLRKDLRTLRRYNILDSRIYRWGYYLGTGAMSLMELQVAFNALSSQAKYQQDPQVSKIYQILMRRLRGLNLADEIVYPVRAQINRAIIYTDPEEMMADSKYRGTLFEKIEQLESSIIRGQAIEIYRSRNAYQQGITEFLNIYPLQLIYSDVAWYLLHEDCQSGHLATSRLDRFTEHFKLLGSKERDLTEQWQSLQVAHELLENGWGLYLGKQEEQSLERQGKLDFINVTVRFFPDVMVFIQEGEKRHKSQKISFGAKTPDGKPSYLDYSLKLPPRSLAEFSRWVYRFMGSAQFLTPKELVEKHKQVAQELLARYL</sequence>
<feature type="domain" description="WCX" evidence="1">
    <location>
        <begin position="302"/>
        <end position="387"/>
    </location>
</feature>
<accession>A0A1U7HSG0</accession>
<evidence type="ECO:0000313" key="3">
    <source>
        <dbReference type="Proteomes" id="UP000186868"/>
    </source>
</evidence>
<name>A0A1U7HSG0_9CYAN</name>
<dbReference type="Pfam" id="PF25583">
    <property type="entry name" value="WCX"/>
    <property type="match status" value="1"/>
</dbReference>
<protein>
    <submittedName>
        <fullName evidence="2">WYL domain-containing protein</fullName>
    </submittedName>
</protein>
<comment type="caution">
    <text evidence="2">The sequence shown here is derived from an EMBL/GenBank/DDBJ whole genome shotgun (WGS) entry which is preliminary data.</text>
</comment>
<proteinExistence type="predicted"/>
<evidence type="ECO:0000313" key="2">
    <source>
        <dbReference type="EMBL" id="OKH26511.1"/>
    </source>
</evidence>
<dbReference type="AlphaFoldDB" id="A0A1U7HSG0"/>
<dbReference type="InterPro" id="IPR057727">
    <property type="entry name" value="WCX_dom"/>
</dbReference>
<dbReference type="EMBL" id="MRCB01000001">
    <property type="protein sequence ID" value="OKH26511.1"/>
    <property type="molecule type" value="Genomic_DNA"/>
</dbReference>
<dbReference type="STRING" id="1921803.NIES593_00115"/>